<dbReference type="PANTHER" id="PTHR45912:SF3">
    <property type="entry name" value="CILIA- AND FLAGELLA-ASSOCIATED PROTEIN 47"/>
    <property type="match status" value="1"/>
</dbReference>
<dbReference type="AlphaFoldDB" id="A0A7J7KEP6"/>
<name>A0A7J7KEP6_BUGNE</name>
<comment type="caution">
    <text evidence="2">The sequence shown here is derived from an EMBL/GenBank/DDBJ whole genome shotgun (WGS) entry which is preliminary data.</text>
</comment>
<keyword evidence="3" id="KW-1185">Reference proteome</keyword>
<feature type="domain" description="CFAP47-like immunoglobulin-like" evidence="1">
    <location>
        <begin position="609"/>
        <end position="750"/>
    </location>
</feature>
<dbReference type="PANTHER" id="PTHR45912">
    <property type="entry name" value="CILIA- AND FLAGELLA-ASSOCIATED PROTEIN 47"/>
    <property type="match status" value="1"/>
</dbReference>
<evidence type="ECO:0000313" key="2">
    <source>
        <dbReference type="EMBL" id="KAF6036683.1"/>
    </source>
</evidence>
<accession>A0A7J7KEP6</accession>
<reference evidence="2" key="1">
    <citation type="submission" date="2020-06" db="EMBL/GenBank/DDBJ databases">
        <title>Draft genome of Bugula neritina, a colonial animal packing powerful symbionts and potential medicines.</title>
        <authorList>
            <person name="Rayko M."/>
        </authorList>
    </citation>
    <scope>NUCLEOTIDE SEQUENCE [LARGE SCALE GENOMIC DNA]</scope>
    <source>
        <strain evidence="2">Kwan_BN1</strain>
    </source>
</reference>
<organism evidence="2 3">
    <name type="scientific">Bugula neritina</name>
    <name type="common">Brown bryozoan</name>
    <name type="synonym">Sertularia neritina</name>
    <dbReference type="NCBI Taxonomy" id="10212"/>
    <lineage>
        <taxon>Eukaryota</taxon>
        <taxon>Metazoa</taxon>
        <taxon>Spiralia</taxon>
        <taxon>Lophotrochozoa</taxon>
        <taxon>Bryozoa</taxon>
        <taxon>Gymnolaemata</taxon>
        <taxon>Cheilostomatida</taxon>
        <taxon>Flustrina</taxon>
        <taxon>Buguloidea</taxon>
        <taxon>Bugulidae</taxon>
        <taxon>Bugula</taxon>
    </lineage>
</organism>
<gene>
    <name evidence="2" type="ORF">EB796_005028</name>
</gene>
<evidence type="ECO:0000313" key="3">
    <source>
        <dbReference type="Proteomes" id="UP000593567"/>
    </source>
</evidence>
<dbReference type="EMBL" id="VXIV02000690">
    <property type="protein sequence ID" value="KAF6036683.1"/>
    <property type="molecule type" value="Genomic_DNA"/>
</dbReference>
<dbReference type="Proteomes" id="UP000593567">
    <property type="component" value="Unassembled WGS sequence"/>
</dbReference>
<dbReference type="InterPro" id="IPR013783">
    <property type="entry name" value="Ig-like_fold"/>
</dbReference>
<proteinExistence type="predicted"/>
<dbReference type="Pfam" id="PF26579">
    <property type="entry name" value="Ig_CFAP47"/>
    <property type="match status" value="1"/>
</dbReference>
<dbReference type="OrthoDB" id="10060824at2759"/>
<sequence length="922" mass="101483">MVLDDGNIELPIKFTADKSGHYPCRIVLEAPDDIRVYQVECTVNPPGCSAQIELNAPVHQSVLQNIPIINTSKHDWQLDAIIDGMGFYGPQSLIAKAMQVTNYPLTFRPSYETTVDGSLVLENKADCHEHTFDLIGRATEPLALEKIVVKGTVNGPWSRVIDVPNVTKKKLVYRVETDLPFLGGKPVLTVLEGQLGKYELTALPRRRGKFTGVVAFVAGKNPLVQYDSDGDEIVGSDNEDDEYTGYKVWYSVSCDIAPAPAERSISIKCNCQKKAIVEIGVNNPTPNDINLEVEIHGMGLSGAKDILVPAKGSASYELVFFPTCIGETKGSIIFYHDATGEFWYDIDLLAENPSITSLPEMTCELGRWTQQMISLTNPTTEVLQFVPTISNANNFSLERDDQRPILIRPGDTLQVPLNFMPSALGPADHKAKITFHSEEFGEWVFTASGKGTLPQTQEPVSLSSPAGASTTMIIPFRNPLDTAVSVDVILTDAEVQHQKILRPRDLAPDTPFKLLLKKSTGVRVGPKSTIDIPVSFAPEEMKMYEALCVVSVRNVDGSGWKYTACLLRVFSKLSNYVVDYRTNAALLHQDEVYEIKWLYPIQGITEAIDPTAKSAVLECQARNRVEERLEVTLTGVAPSSSGQTRTIKARAVTPNNTDPAVPKGVVVAEGIMVAKQFSYNFEYFSAEQRKALEHCVALSLVRQQRDSLSGVVTLVFNIVYAPYIQMRHDVMLVIKSATGGVWKFPVRFLASEPVADDVITLEAAGLDKTSSVGIRLSSQTKSPASYQAYLLGNSDPEFSVSPSSGELPPVDCNQGALLIISFTPNKYGKVYKGKLVVQTSEMQWTYDLVGTLPEYTPPQSQFSRPGKGLISRSADKRNYVLSNLKLMTTAVSSPIKGMPVIQRKSKNARYCEDCNDWMPITK</sequence>
<evidence type="ECO:0000259" key="1">
    <source>
        <dbReference type="Pfam" id="PF26579"/>
    </source>
</evidence>
<protein>
    <submittedName>
        <fullName evidence="2">CHDC2</fullName>
    </submittedName>
</protein>
<dbReference type="InterPro" id="IPR058952">
    <property type="entry name" value="Ig_CFAP47"/>
</dbReference>
<dbReference type="Gene3D" id="2.60.40.10">
    <property type="entry name" value="Immunoglobulins"/>
    <property type="match status" value="1"/>
</dbReference>
<dbReference type="GO" id="GO:0005929">
    <property type="term" value="C:cilium"/>
    <property type="evidence" value="ECO:0007669"/>
    <property type="project" value="TreeGrafter"/>
</dbReference>
<dbReference type="GO" id="GO:0060271">
    <property type="term" value="P:cilium assembly"/>
    <property type="evidence" value="ECO:0007669"/>
    <property type="project" value="TreeGrafter"/>
</dbReference>